<evidence type="ECO:0000313" key="2">
    <source>
        <dbReference type="EMBL" id="RGV77596.1"/>
    </source>
</evidence>
<dbReference type="InterPro" id="IPR010359">
    <property type="entry name" value="IrrE_HExxH"/>
</dbReference>
<feature type="domain" description="IrrE N-terminal-like" evidence="1">
    <location>
        <begin position="73"/>
        <end position="172"/>
    </location>
</feature>
<sequence length="418" mass="47737">MKIPDKARYYYVAYRSLEFIIEENITCFPVSPYEIIKRHKWALTTYSTLAKEMCCDIDDISSAFMTDEAYTIFNGKNYTIAYNDTKGTDRIWFTLMHEIGHIYLKHFIDFEKTILRCKKLSKCEYKILENEANAFARNVLAPAPIIEQLPEKSKENICSFFHMSNDAAKTRLDLLHSDMYWNNYTKVTFKIISRFLDYFNNKHCNICNSTSTAKSNFCPICGSNSLIWGNGKMKYPVKIKVNEKSKALRCPICDNEEISPEGAYCHICGSELVNHCANVDEFGNGCGALASGNARYCIYCGSETTFSLSKLLIPWDKEQESLNEEINLDAIIQDWNKIVKEQGGGASCYLRDTRLENGGDNCICIVFPDSINYDMGKRPSVIGELERYIFVHYGKMISFKARVSSSPDGVEEEGLPFI</sequence>
<protein>
    <submittedName>
        <fullName evidence="2">ImmA/IrrE family metallo-endopeptidase</fullName>
    </submittedName>
</protein>
<dbReference type="AlphaFoldDB" id="A0A412ZBW9"/>
<gene>
    <name evidence="2" type="ORF">DWW02_08015</name>
</gene>
<evidence type="ECO:0000313" key="3">
    <source>
        <dbReference type="Proteomes" id="UP000284543"/>
    </source>
</evidence>
<dbReference type="Proteomes" id="UP000284543">
    <property type="component" value="Unassembled WGS sequence"/>
</dbReference>
<dbReference type="Gene3D" id="1.10.10.2910">
    <property type="match status" value="1"/>
</dbReference>
<accession>A0A412ZBW9</accession>
<dbReference type="Pfam" id="PF06114">
    <property type="entry name" value="Peptidase_M78"/>
    <property type="match status" value="1"/>
</dbReference>
<evidence type="ECO:0000259" key="1">
    <source>
        <dbReference type="Pfam" id="PF06114"/>
    </source>
</evidence>
<comment type="caution">
    <text evidence="2">The sequence shown here is derived from an EMBL/GenBank/DDBJ whole genome shotgun (WGS) entry which is preliminary data.</text>
</comment>
<proteinExistence type="predicted"/>
<dbReference type="EMBL" id="QRZM01000002">
    <property type="protein sequence ID" value="RGV77596.1"/>
    <property type="molecule type" value="Genomic_DNA"/>
</dbReference>
<reference evidence="2 3" key="1">
    <citation type="submission" date="2018-08" db="EMBL/GenBank/DDBJ databases">
        <title>A genome reference for cultivated species of the human gut microbiota.</title>
        <authorList>
            <person name="Zou Y."/>
            <person name="Xue W."/>
            <person name="Luo G."/>
        </authorList>
    </citation>
    <scope>NUCLEOTIDE SEQUENCE [LARGE SCALE GENOMIC DNA]</scope>
    <source>
        <strain evidence="2 3">AF14-18</strain>
    </source>
</reference>
<dbReference type="RefSeq" id="WP_118018171.1">
    <property type="nucleotide sequence ID" value="NZ_QRZM01000002.1"/>
</dbReference>
<organism evidence="2 3">
    <name type="scientific">Enterocloster bolteae</name>
    <dbReference type="NCBI Taxonomy" id="208479"/>
    <lineage>
        <taxon>Bacteria</taxon>
        <taxon>Bacillati</taxon>
        <taxon>Bacillota</taxon>
        <taxon>Clostridia</taxon>
        <taxon>Lachnospirales</taxon>
        <taxon>Lachnospiraceae</taxon>
        <taxon>Enterocloster</taxon>
    </lineage>
</organism>
<name>A0A412ZBW9_9FIRM</name>